<gene>
    <name evidence="1" type="ORF">UFOVP672_47</name>
</gene>
<reference evidence="1" key="1">
    <citation type="submission" date="2020-04" db="EMBL/GenBank/DDBJ databases">
        <authorList>
            <person name="Chiriac C."/>
            <person name="Salcher M."/>
            <person name="Ghai R."/>
            <person name="Kavagutti S V."/>
        </authorList>
    </citation>
    <scope>NUCLEOTIDE SEQUENCE</scope>
</reference>
<organism evidence="1">
    <name type="scientific">uncultured Caudovirales phage</name>
    <dbReference type="NCBI Taxonomy" id="2100421"/>
    <lineage>
        <taxon>Viruses</taxon>
        <taxon>Duplodnaviria</taxon>
        <taxon>Heunggongvirae</taxon>
        <taxon>Uroviricota</taxon>
        <taxon>Caudoviricetes</taxon>
        <taxon>Peduoviridae</taxon>
        <taxon>Maltschvirus</taxon>
        <taxon>Maltschvirus maltsch</taxon>
    </lineage>
</organism>
<name>A0A6J5NE73_9CAUD</name>
<dbReference type="EMBL" id="LR796636">
    <property type="protein sequence ID" value="CAB4156116.1"/>
    <property type="molecule type" value="Genomic_DNA"/>
</dbReference>
<evidence type="ECO:0000313" key="1">
    <source>
        <dbReference type="EMBL" id="CAB4156116.1"/>
    </source>
</evidence>
<accession>A0A6J5NE73</accession>
<proteinExistence type="predicted"/>
<protein>
    <submittedName>
        <fullName evidence="1">Uncharacterized protein</fullName>
    </submittedName>
</protein>
<sequence length="29" mass="3073">MGIEQCAIFVQSVGFLSQDGFPCSHVSAD</sequence>